<feature type="compositionally biased region" description="Basic and acidic residues" evidence="1">
    <location>
        <begin position="23"/>
        <end position="33"/>
    </location>
</feature>
<name>A0A9P7RRL5_9AGAR</name>
<evidence type="ECO:0000313" key="3">
    <source>
        <dbReference type="Proteomes" id="UP001049176"/>
    </source>
</evidence>
<accession>A0A9P7RRL5</accession>
<gene>
    <name evidence="2" type="ORF">E1B28_012143</name>
</gene>
<dbReference type="KEGG" id="more:E1B28_012143"/>
<organism evidence="2 3">
    <name type="scientific">Marasmius oreades</name>
    <name type="common">fairy-ring Marasmius</name>
    <dbReference type="NCBI Taxonomy" id="181124"/>
    <lineage>
        <taxon>Eukaryota</taxon>
        <taxon>Fungi</taxon>
        <taxon>Dikarya</taxon>
        <taxon>Basidiomycota</taxon>
        <taxon>Agaricomycotina</taxon>
        <taxon>Agaricomycetes</taxon>
        <taxon>Agaricomycetidae</taxon>
        <taxon>Agaricales</taxon>
        <taxon>Marasmiineae</taxon>
        <taxon>Marasmiaceae</taxon>
        <taxon>Marasmius</taxon>
    </lineage>
</organism>
<proteinExistence type="predicted"/>
<sequence>MSLPQDAWSQNESRHWRTNPNVNRDRYSRDHGQRGRGRGRGCRRGQERGDEPTTESSRRMKMENIASVSRSSGLERDGDALKDFKVQEEYRVFIQEKLDDLRTQFPSGKPTNSFGRQRRVELQENILILFRKLREGIISSQRYDHFSLEVYETSLYLSCIFHSPTQTTSIIGHLLPDLYDKIPAPHRNLVPSILISLLHELVGGYPSNAGFQRTLKAIGRLDQSSEAYRWITDLSASLRTRNYTRFETLTRYEAFVQLLSDEGTQMNLKSQAVISLINTLRTKTRETTWSILRSAYRELSCHEESGTRPWLVRSLALGNIDAEQSDKGLDEWLEEKSGLGDAHRKEGVQHRWVLVRVRR</sequence>
<dbReference type="GeneID" id="66081218"/>
<dbReference type="EMBL" id="CM032188">
    <property type="protein sequence ID" value="KAG7088118.1"/>
    <property type="molecule type" value="Genomic_DNA"/>
</dbReference>
<dbReference type="PANTHER" id="PTHR39398:SF1">
    <property type="entry name" value="CSN8_PSMD8_EIF3K DOMAIN-CONTAINING PROTEIN"/>
    <property type="match status" value="1"/>
</dbReference>
<protein>
    <submittedName>
        <fullName evidence="2">Uncharacterized protein</fullName>
    </submittedName>
</protein>
<evidence type="ECO:0000256" key="1">
    <source>
        <dbReference type="SAM" id="MobiDB-lite"/>
    </source>
</evidence>
<keyword evidence="3" id="KW-1185">Reference proteome</keyword>
<comment type="caution">
    <text evidence="2">The sequence shown here is derived from an EMBL/GenBank/DDBJ whole genome shotgun (WGS) entry which is preliminary data.</text>
</comment>
<evidence type="ECO:0000313" key="2">
    <source>
        <dbReference type="EMBL" id="KAG7088118.1"/>
    </source>
</evidence>
<dbReference type="AlphaFoldDB" id="A0A9P7RRL5"/>
<dbReference type="Proteomes" id="UP001049176">
    <property type="component" value="Chromosome 8"/>
</dbReference>
<dbReference type="RefSeq" id="XP_043004589.1">
    <property type="nucleotide sequence ID" value="XM_043157223.1"/>
</dbReference>
<feature type="region of interest" description="Disordered" evidence="1">
    <location>
        <begin position="1"/>
        <end position="72"/>
    </location>
</feature>
<dbReference type="PANTHER" id="PTHR39398">
    <property type="entry name" value="YALI0F14311P"/>
    <property type="match status" value="1"/>
</dbReference>
<feature type="compositionally biased region" description="Basic residues" evidence="1">
    <location>
        <begin position="34"/>
        <end position="43"/>
    </location>
</feature>
<dbReference type="OrthoDB" id="2100128at2759"/>
<reference evidence="2" key="1">
    <citation type="journal article" date="2021" name="Genome Biol. Evol.">
        <title>The assembled and annotated genome of the fairy-ring fungus Marasmius oreades.</title>
        <authorList>
            <person name="Hiltunen M."/>
            <person name="Ament-Velasquez S.L."/>
            <person name="Johannesson H."/>
        </authorList>
    </citation>
    <scope>NUCLEOTIDE SEQUENCE</scope>
    <source>
        <strain evidence="2">03SP1</strain>
    </source>
</reference>
<feature type="compositionally biased region" description="Basic and acidic residues" evidence="1">
    <location>
        <begin position="44"/>
        <end position="62"/>
    </location>
</feature>